<feature type="region of interest" description="Disordered" evidence="1">
    <location>
        <begin position="1"/>
        <end position="51"/>
    </location>
</feature>
<feature type="region of interest" description="Disordered" evidence="1">
    <location>
        <begin position="149"/>
        <end position="181"/>
    </location>
</feature>
<feature type="region of interest" description="Disordered" evidence="1">
    <location>
        <begin position="331"/>
        <end position="361"/>
    </location>
</feature>
<feature type="compositionally biased region" description="Basic and acidic residues" evidence="1">
    <location>
        <begin position="1"/>
        <end position="25"/>
    </location>
</feature>
<gene>
    <name evidence="2" type="ORF">DGYR_LOCUS11628</name>
</gene>
<dbReference type="EMBL" id="CAJFCJ010000020">
    <property type="protein sequence ID" value="CAD5124020.1"/>
    <property type="molecule type" value="Genomic_DNA"/>
</dbReference>
<accession>A0A7I8W638</accession>
<feature type="compositionally biased region" description="Low complexity" evidence="1">
    <location>
        <begin position="230"/>
        <end position="247"/>
    </location>
</feature>
<proteinExistence type="predicted"/>
<sequence>MMDNSEKHVRWGEQLEAPPTRRSDGSRPITPIIKRRGFAGNERARSISEPSSPVVHGKFFTFNKDGEKVTLLTDHKSEDSMNNNTDEDQTYRTASFLNFEPPKAAKHVHRKEVKRKPRNNSVGNAVTTIWNEQETNDKGNDSVATGTGLANRYSNSDNADNIDWNKKKNETMRSPTPSALDNFSQIFSKDCPGIMAQINNKEINPDNLPERDENAIKEFLTKQYPPKSPKSPSSPSLSEASSEASRSTAGSEKVLTRTRRKKKQKSKTPNVASMLFVADQPSEAENLWKQYCETSKISKPETTLTQEDYITRSKILNNQWKALQLSYNNANNNNNINNNNSDSETSPTAHRTAFSDTEASDENLQRNWKRLSLRSRRSPNSKLPVLQAWDSKKERQGNKIPMIINIYFPQ</sequence>
<name>A0A7I8W638_9ANNE</name>
<dbReference type="AlphaFoldDB" id="A0A7I8W638"/>
<feature type="compositionally biased region" description="Polar residues" evidence="1">
    <location>
        <begin position="172"/>
        <end position="181"/>
    </location>
</feature>
<reference evidence="2 3" key="1">
    <citation type="submission" date="2020-08" db="EMBL/GenBank/DDBJ databases">
        <authorList>
            <person name="Hejnol A."/>
        </authorList>
    </citation>
    <scope>NUCLEOTIDE SEQUENCE [LARGE SCALE GENOMIC DNA]</scope>
</reference>
<evidence type="ECO:0000313" key="3">
    <source>
        <dbReference type="Proteomes" id="UP000549394"/>
    </source>
</evidence>
<evidence type="ECO:0000256" key="1">
    <source>
        <dbReference type="SAM" id="MobiDB-lite"/>
    </source>
</evidence>
<feature type="region of interest" description="Disordered" evidence="1">
    <location>
        <begin position="220"/>
        <end position="274"/>
    </location>
</feature>
<feature type="compositionally biased region" description="Basic residues" evidence="1">
    <location>
        <begin position="256"/>
        <end position="266"/>
    </location>
</feature>
<comment type="caution">
    <text evidence="2">The sequence shown here is derived from an EMBL/GenBank/DDBJ whole genome shotgun (WGS) entry which is preliminary data.</text>
</comment>
<feature type="compositionally biased region" description="Polar residues" evidence="1">
    <location>
        <begin position="341"/>
        <end position="357"/>
    </location>
</feature>
<dbReference type="Proteomes" id="UP000549394">
    <property type="component" value="Unassembled WGS sequence"/>
</dbReference>
<evidence type="ECO:0000313" key="2">
    <source>
        <dbReference type="EMBL" id="CAD5124020.1"/>
    </source>
</evidence>
<protein>
    <submittedName>
        <fullName evidence="2">Uncharacterized protein</fullName>
    </submittedName>
</protein>
<feature type="compositionally biased region" description="Low complexity" evidence="1">
    <location>
        <begin position="331"/>
        <end position="340"/>
    </location>
</feature>
<organism evidence="2 3">
    <name type="scientific">Dimorphilus gyrociliatus</name>
    <dbReference type="NCBI Taxonomy" id="2664684"/>
    <lineage>
        <taxon>Eukaryota</taxon>
        <taxon>Metazoa</taxon>
        <taxon>Spiralia</taxon>
        <taxon>Lophotrochozoa</taxon>
        <taxon>Annelida</taxon>
        <taxon>Polychaeta</taxon>
        <taxon>Polychaeta incertae sedis</taxon>
        <taxon>Dinophilidae</taxon>
        <taxon>Dimorphilus</taxon>
    </lineage>
</organism>
<keyword evidence="3" id="KW-1185">Reference proteome</keyword>